<evidence type="ECO:0000256" key="2">
    <source>
        <dbReference type="SAM" id="SignalP"/>
    </source>
</evidence>
<evidence type="ECO:0000256" key="1">
    <source>
        <dbReference type="ARBA" id="ARBA00022729"/>
    </source>
</evidence>
<dbReference type="InterPro" id="IPR029046">
    <property type="entry name" value="LolA/LolB/LppX"/>
</dbReference>
<protein>
    <recommendedName>
        <fullName evidence="5">Outer membrane lipoprotein carrier protein LolA</fullName>
    </recommendedName>
</protein>
<dbReference type="CDD" id="cd16325">
    <property type="entry name" value="LolA"/>
    <property type="match status" value="1"/>
</dbReference>
<gene>
    <name evidence="3" type="ORF">CBG49_13670</name>
</gene>
<proteinExistence type="predicted"/>
<reference evidence="4" key="1">
    <citation type="submission" date="2017-06" db="EMBL/GenBank/DDBJ databases">
        <title>Complete genome sequence of Capnocytophaga sp. KCOM 1579 (=ChDC OS43) isolated from a human refractory periapical abscess lesion.</title>
        <authorList>
            <person name="Kook J.-K."/>
            <person name="Park S.-N."/>
            <person name="Lim Y.K."/>
            <person name="Roh H."/>
        </authorList>
    </citation>
    <scope>NUCLEOTIDE SEQUENCE [LARGE SCALE GENOMIC DNA]</scope>
    <source>
        <strain evidence="4">ChDC OS43</strain>
    </source>
</reference>
<dbReference type="PANTHER" id="PTHR35869:SF1">
    <property type="entry name" value="OUTER-MEMBRANE LIPOPROTEIN CARRIER PROTEIN"/>
    <property type="match status" value="1"/>
</dbReference>
<dbReference type="KEGG" id="capn:CBG49_13670"/>
<dbReference type="Pfam" id="PF03548">
    <property type="entry name" value="LolA"/>
    <property type="match status" value="1"/>
</dbReference>
<evidence type="ECO:0000313" key="3">
    <source>
        <dbReference type="EMBL" id="ASF44054.1"/>
    </source>
</evidence>
<dbReference type="AlphaFoldDB" id="A0A1Z4BRX2"/>
<evidence type="ECO:0008006" key="5">
    <source>
        <dbReference type="Google" id="ProtNLM"/>
    </source>
</evidence>
<dbReference type="InterPro" id="IPR004564">
    <property type="entry name" value="OM_lipoprot_carrier_LolA-like"/>
</dbReference>
<dbReference type="Gene3D" id="2.50.20.10">
    <property type="entry name" value="Lipoprotein localisation LolA/LolB/LppX"/>
    <property type="match status" value="1"/>
</dbReference>
<name>A0A1Z4BRX2_9FLAO</name>
<organism evidence="3 4">
    <name type="scientific">Capnocytophaga endodontalis</name>
    <dbReference type="NCBI Taxonomy" id="2708117"/>
    <lineage>
        <taxon>Bacteria</taxon>
        <taxon>Pseudomonadati</taxon>
        <taxon>Bacteroidota</taxon>
        <taxon>Flavobacteriia</taxon>
        <taxon>Flavobacteriales</taxon>
        <taxon>Flavobacteriaceae</taxon>
        <taxon>Capnocytophaga</taxon>
    </lineage>
</organism>
<dbReference type="SUPFAM" id="SSF89392">
    <property type="entry name" value="Prokaryotic lipoproteins and lipoprotein localization factors"/>
    <property type="match status" value="1"/>
</dbReference>
<feature type="chain" id="PRO_5012328574" description="Outer membrane lipoprotein carrier protein LolA" evidence="2">
    <location>
        <begin position="19"/>
        <end position="213"/>
    </location>
</feature>
<dbReference type="PANTHER" id="PTHR35869">
    <property type="entry name" value="OUTER-MEMBRANE LIPOPROTEIN CARRIER PROTEIN"/>
    <property type="match status" value="1"/>
</dbReference>
<evidence type="ECO:0000313" key="4">
    <source>
        <dbReference type="Proteomes" id="UP000197007"/>
    </source>
</evidence>
<dbReference type="RefSeq" id="WP_088594911.1">
    <property type="nucleotide sequence ID" value="NZ_CP022022.1"/>
</dbReference>
<dbReference type="EMBL" id="CP022022">
    <property type="protein sequence ID" value="ASF44054.1"/>
    <property type="molecule type" value="Genomic_DNA"/>
</dbReference>
<keyword evidence="4" id="KW-1185">Reference proteome</keyword>
<accession>A0A1Z4BRX2</accession>
<keyword evidence="1 2" id="KW-0732">Signal</keyword>
<dbReference type="Proteomes" id="UP000197007">
    <property type="component" value="Chromosome"/>
</dbReference>
<sequence>MKRILLVIIALCSVTIQAQQVDKAKKLLDEVYAKMVAYNNIYIDFKYNLDNIAENINQETKGNVTIAKDKYVLNYLGATKIYDGSKTYTIVPENEEITIEKKASDDSTITPSKMLTFYKKGYKYKWDIQQNVRGRKIQYVELKPQKANSEVKQILLGIDIQTKHIYNLIEIGKNGTRTTITVNTFKTNQPLSANIFKFDREKYKKDGYTITEM</sequence>
<feature type="signal peptide" evidence="2">
    <location>
        <begin position="1"/>
        <end position="18"/>
    </location>
</feature>